<evidence type="ECO:0000256" key="10">
    <source>
        <dbReference type="ARBA" id="ARBA00023004"/>
    </source>
</evidence>
<dbReference type="GO" id="GO:0019645">
    <property type="term" value="P:anaerobic electron transport chain"/>
    <property type="evidence" value="ECO:0007669"/>
    <property type="project" value="TreeGrafter"/>
</dbReference>
<dbReference type="InterPro" id="IPR036197">
    <property type="entry name" value="NarG-like_sf"/>
</dbReference>
<feature type="transmembrane region" description="Helical" evidence="14">
    <location>
        <begin position="6"/>
        <end position="26"/>
    </location>
</feature>
<keyword evidence="11" id="KW-0534">Nitrate assimilation</keyword>
<reference evidence="16 17" key="1">
    <citation type="submission" date="2015-09" db="EMBL/GenBank/DDBJ databases">
        <title>Draft genome sequence of Alicyclobacillus ferrooxydans DSM 22381.</title>
        <authorList>
            <person name="Hemp J."/>
        </authorList>
    </citation>
    <scope>NUCLEOTIDE SEQUENCE [LARGE SCALE GENOMIC DNA]</scope>
    <source>
        <strain evidence="16 17">TC-34</strain>
    </source>
</reference>
<keyword evidence="5 14" id="KW-0812">Transmembrane</keyword>
<gene>
    <name evidence="16" type="ORF">AN477_08010</name>
</gene>
<evidence type="ECO:0000256" key="7">
    <source>
        <dbReference type="ARBA" id="ARBA00022982"/>
    </source>
</evidence>
<evidence type="ECO:0000256" key="9">
    <source>
        <dbReference type="ARBA" id="ARBA00023002"/>
    </source>
</evidence>
<sequence>MSQFWWVVFPYLTLAVMIIGMLYRFVYNQRGWGSKSSEILEKKWLRWGSLMFHWGILCVVAGHVMGLLVPISVYKALGVSTEFYHTNADVFGGLAGLVATAGIVILLVRRTFNVRVRMNSSTSDFVALVLLLIVVGLGVLVTVGYNNIYGPYEYRTTVGPWIRELIVFHPNAALMKTVPTLLKVHIVASFALFAVWPFTRLVHVFSVPIRYPFRAPMQYRSRVQYKR</sequence>
<keyword evidence="4 13" id="KW-0349">Heme</keyword>
<dbReference type="AlphaFoldDB" id="A0A0P9ELR3"/>
<keyword evidence="12 14" id="KW-0472">Membrane</keyword>
<keyword evidence="3" id="KW-1003">Cell membrane</keyword>
<evidence type="ECO:0000256" key="13">
    <source>
        <dbReference type="PIRSR" id="PIRSR603816-1"/>
    </source>
</evidence>
<evidence type="ECO:0000256" key="4">
    <source>
        <dbReference type="ARBA" id="ARBA00022617"/>
    </source>
</evidence>
<organism evidence="16 17">
    <name type="scientific">Alicyclobacillus ferrooxydans</name>
    <dbReference type="NCBI Taxonomy" id="471514"/>
    <lineage>
        <taxon>Bacteria</taxon>
        <taxon>Bacillati</taxon>
        <taxon>Bacillota</taxon>
        <taxon>Bacilli</taxon>
        <taxon>Bacillales</taxon>
        <taxon>Alicyclobacillaceae</taxon>
        <taxon>Alicyclobacillus</taxon>
    </lineage>
</organism>
<dbReference type="Proteomes" id="UP000050482">
    <property type="component" value="Unassembled WGS sequence"/>
</dbReference>
<dbReference type="RefSeq" id="WP_054968652.1">
    <property type="nucleotide sequence ID" value="NZ_LJCO01000038.1"/>
</dbReference>
<dbReference type="STRING" id="471514.AN477_08010"/>
<feature type="binding site" description="axial binding residue" evidence="13">
    <location>
        <position position="203"/>
    </location>
    <ligand>
        <name>heme b</name>
        <dbReference type="ChEBI" id="CHEBI:60344"/>
        <label>1</label>
    </ligand>
    <ligandPart>
        <name>Fe</name>
        <dbReference type="ChEBI" id="CHEBI:18248"/>
    </ligandPart>
</feature>
<feature type="transmembrane region" description="Helical" evidence="14">
    <location>
        <begin position="91"/>
        <end position="112"/>
    </location>
</feature>
<dbReference type="NCBIfam" id="TIGR00351">
    <property type="entry name" value="narI"/>
    <property type="match status" value="1"/>
</dbReference>
<evidence type="ECO:0000256" key="14">
    <source>
        <dbReference type="SAM" id="Phobius"/>
    </source>
</evidence>
<evidence type="ECO:0000313" key="17">
    <source>
        <dbReference type="Proteomes" id="UP000050482"/>
    </source>
</evidence>
<dbReference type="GO" id="GO:0009325">
    <property type="term" value="C:nitrate reductase complex"/>
    <property type="evidence" value="ECO:0007669"/>
    <property type="project" value="InterPro"/>
</dbReference>
<dbReference type="SUPFAM" id="SSF103501">
    <property type="entry name" value="Respiratory nitrate reductase 1 gamma chain"/>
    <property type="match status" value="1"/>
</dbReference>
<evidence type="ECO:0000313" key="16">
    <source>
        <dbReference type="EMBL" id="KPV44238.1"/>
    </source>
</evidence>
<dbReference type="PANTHER" id="PTHR30598">
    <property type="entry name" value="NITRATE REDUCTASE PRIVATE CHAPERONE, REDOX ENZYME MATURATION PROTEIN REMP FAMILY"/>
    <property type="match status" value="1"/>
</dbReference>
<name>A0A0P9ELR3_9BACL</name>
<keyword evidence="7" id="KW-0249">Electron transport</keyword>
<dbReference type="FunFam" id="1.20.950.20:FF:000001">
    <property type="entry name" value="Respiratory nitrate reductase subunit gamma"/>
    <property type="match status" value="1"/>
</dbReference>
<proteinExistence type="predicted"/>
<evidence type="ECO:0000256" key="1">
    <source>
        <dbReference type="ARBA" id="ARBA00004651"/>
    </source>
</evidence>
<feature type="transmembrane region" description="Helical" evidence="14">
    <location>
        <begin position="124"/>
        <end position="145"/>
    </location>
</feature>
<keyword evidence="6" id="KW-0479">Metal-binding</keyword>
<dbReference type="InterPro" id="IPR051936">
    <property type="entry name" value="Heme-iron_electron_transfer"/>
</dbReference>
<evidence type="ECO:0000259" key="15">
    <source>
        <dbReference type="Pfam" id="PF02665"/>
    </source>
</evidence>
<evidence type="ECO:0000256" key="6">
    <source>
        <dbReference type="ARBA" id="ARBA00022723"/>
    </source>
</evidence>
<feature type="domain" description="NarG-like" evidence="15">
    <location>
        <begin position="3"/>
        <end position="222"/>
    </location>
</feature>
<dbReference type="EMBL" id="LJCO01000038">
    <property type="protein sequence ID" value="KPV44238.1"/>
    <property type="molecule type" value="Genomic_DNA"/>
</dbReference>
<dbReference type="Gene3D" id="1.20.950.20">
    <property type="entry name" value="Transmembrane di-heme cytochromes, Chain C"/>
    <property type="match status" value="1"/>
</dbReference>
<dbReference type="Pfam" id="PF02665">
    <property type="entry name" value="Nitrate_red_gam"/>
    <property type="match status" value="1"/>
</dbReference>
<keyword evidence="10 13" id="KW-0408">Iron</keyword>
<evidence type="ECO:0000256" key="5">
    <source>
        <dbReference type="ARBA" id="ARBA00022692"/>
    </source>
</evidence>
<keyword evidence="17" id="KW-1185">Reference proteome</keyword>
<keyword evidence="9" id="KW-0560">Oxidoreductase</keyword>
<accession>A0A0P9ELR3</accession>
<dbReference type="OrthoDB" id="9788113at2"/>
<dbReference type="InterPro" id="IPR023234">
    <property type="entry name" value="NarG-like_domain"/>
</dbReference>
<feature type="binding site" description="axial binding residue" evidence="13">
    <location>
        <position position="53"/>
    </location>
    <ligand>
        <name>heme b</name>
        <dbReference type="ChEBI" id="CHEBI:60344"/>
        <label>1</label>
    </ligand>
    <ligandPart>
        <name>Fe</name>
        <dbReference type="ChEBI" id="CHEBI:18248"/>
    </ligandPart>
</feature>
<dbReference type="GO" id="GO:0046872">
    <property type="term" value="F:metal ion binding"/>
    <property type="evidence" value="ECO:0007669"/>
    <property type="project" value="UniProtKB-KW"/>
</dbReference>
<dbReference type="InterPro" id="IPR003816">
    <property type="entry name" value="Nitrate_red_gam"/>
</dbReference>
<evidence type="ECO:0000256" key="8">
    <source>
        <dbReference type="ARBA" id="ARBA00022989"/>
    </source>
</evidence>
<comment type="subcellular location">
    <subcellularLocation>
        <location evidence="1">Cell membrane</location>
        <topology evidence="1">Multi-pass membrane protein</topology>
    </subcellularLocation>
</comment>
<protein>
    <submittedName>
        <fullName evidence="16">Nitrate reductase</fullName>
    </submittedName>
</protein>
<evidence type="ECO:0000256" key="3">
    <source>
        <dbReference type="ARBA" id="ARBA00022475"/>
    </source>
</evidence>
<dbReference type="GO" id="GO:0009055">
    <property type="term" value="F:electron transfer activity"/>
    <property type="evidence" value="ECO:0007669"/>
    <property type="project" value="TreeGrafter"/>
</dbReference>
<evidence type="ECO:0000256" key="12">
    <source>
        <dbReference type="ARBA" id="ARBA00023136"/>
    </source>
</evidence>
<dbReference type="GO" id="GO:0042128">
    <property type="term" value="P:nitrate assimilation"/>
    <property type="evidence" value="ECO:0007669"/>
    <property type="project" value="UniProtKB-KW"/>
</dbReference>
<evidence type="ECO:0000256" key="2">
    <source>
        <dbReference type="ARBA" id="ARBA00022448"/>
    </source>
</evidence>
<dbReference type="PATRIC" id="fig|471514.4.peg.1899"/>
<dbReference type="GO" id="GO:0005886">
    <property type="term" value="C:plasma membrane"/>
    <property type="evidence" value="ECO:0007669"/>
    <property type="project" value="UniProtKB-SubCell"/>
</dbReference>
<feature type="transmembrane region" description="Helical" evidence="14">
    <location>
        <begin position="184"/>
        <end position="207"/>
    </location>
</feature>
<dbReference type="GO" id="GO:0008940">
    <property type="term" value="F:nitrate reductase activity"/>
    <property type="evidence" value="ECO:0007669"/>
    <property type="project" value="InterPro"/>
</dbReference>
<keyword evidence="8 14" id="KW-1133">Transmembrane helix</keyword>
<feature type="binding site" description="axial binding residue" evidence="13">
    <location>
        <position position="63"/>
    </location>
    <ligand>
        <name>heme b</name>
        <dbReference type="ChEBI" id="CHEBI:60344"/>
        <label>1</label>
    </ligand>
    <ligandPart>
        <name>Fe</name>
        <dbReference type="ChEBI" id="CHEBI:18248"/>
    </ligandPart>
</feature>
<feature type="transmembrane region" description="Helical" evidence="14">
    <location>
        <begin position="47"/>
        <end position="71"/>
    </location>
</feature>
<feature type="binding site" description="axial binding residue" evidence="13">
    <location>
        <position position="185"/>
    </location>
    <ligand>
        <name>heme b</name>
        <dbReference type="ChEBI" id="CHEBI:60344"/>
        <label>1</label>
    </ligand>
    <ligandPart>
        <name>Fe</name>
        <dbReference type="ChEBI" id="CHEBI:18248"/>
    </ligandPart>
</feature>
<dbReference type="GO" id="GO:0020037">
    <property type="term" value="F:heme binding"/>
    <property type="evidence" value="ECO:0007669"/>
    <property type="project" value="TreeGrafter"/>
</dbReference>
<comment type="caution">
    <text evidence="16">The sequence shown here is derived from an EMBL/GenBank/DDBJ whole genome shotgun (WGS) entry which is preliminary data.</text>
</comment>
<keyword evidence="2" id="KW-0813">Transport</keyword>
<dbReference type="PANTHER" id="PTHR30598:SF3">
    <property type="entry name" value="RESPIRATORY NITRATE REDUCTASE 1 GAMMA CHAIN"/>
    <property type="match status" value="1"/>
</dbReference>
<evidence type="ECO:0000256" key="11">
    <source>
        <dbReference type="ARBA" id="ARBA00023063"/>
    </source>
</evidence>